<evidence type="ECO:0000256" key="2">
    <source>
        <dbReference type="SAM" id="MobiDB-lite"/>
    </source>
</evidence>
<evidence type="ECO:0000313" key="5">
    <source>
        <dbReference type="Proteomes" id="UP000652761"/>
    </source>
</evidence>
<reference evidence="4" key="1">
    <citation type="submission" date="2017-07" db="EMBL/GenBank/DDBJ databases">
        <title>Taro Niue Genome Assembly and Annotation.</title>
        <authorList>
            <person name="Atibalentja N."/>
            <person name="Keating K."/>
            <person name="Fields C.J."/>
        </authorList>
    </citation>
    <scope>NUCLEOTIDE SEQUENCE</scope>
    <source>
        <strain evidence="4">Niue_2</strain>
        <tissue evidence="4">Leaf</tissue>
    </source>
</reference>
<protein>
    <recommendedName>
        <fullName evidence="3">C2H2-type domain-containing protein</fullName>
    </recommendedName>
</protein>
<evidence type="ECO:0000313" key="4">
    <source>
        <dbReference type="EMBL" id="MQM05492.1"/>
    </source>
</evidence>
<keyword evidence="1" id="KW-0863">Zinc-finger</keyword>
<dbReference type="Gene3D" id="3.30.160.60">
    <property type="entry name" value="Classic Zinc Finger"/>
    <property type="match status" value="1"/>
</dbReference>
<feature type="compositionally biased region" description="Acidic residues" evidence="2">
    <location>
        <begin position="144"/>
        <end position="164"/>
    </location>
</feature>
<dbReference type="PANTHER" id="PTHR46869:SF6">
    <property type="entry name" value="C2H2-TYPE DOMAIN-CONTAINING PROTEIN"/>
    <property type="match status" value="1"/>
</dbReference>
<feature type="region of interest" description="Disordered" evidence="2">
    <location>
        <begin position="34"/>
        <end position="71"/>
    </location>
</feature>
<keyword evidence="1" id="KW-0862">Zinc</keyword>
<feature type="region of interest" description="Disordered" evidence="2">
    <location>
        <begin position="267"/>
        <end position="312"/>
    </location>
</feature>
<keyword evidence="1" id="KW-0479">Metal-binding</keyword>
<comment type="caution">
    <text evidence="4">The sequence shown here is derived from an EMBL/GenBank/DDBJ whole genome shotgun (WGS) entry which is preliminary data.</text>
</comment>
<name>A0A843W6B3_COLES</name>
<proteinExistence type="predicted"/>
<dbReference type="InterPro" id="IPR013087">
    <property type="entry name" value="Znf_C2H2_type"/>
</dbReference>
<evidence type="ECO:0000259" key="3">
    <source>
        <dbReference type="PROSITE" id="PS50157"/>
    </source>
</evidence>
<dbReference type="InterPro" id="IPR036236">
    <property type="entry name" value="Znf_C2H2_sf"/>
</dbReference>
<evidence type="ECO:0000256" key="1">
    <source>
        <dbReference type="PROSITE-ProRule" id="PRU00042"/>
    </source>
</evidence>
<accession>A0A843W6B3</accession>
<dbReference type="PANTHER" id="PTHR46869">
    <property type="entry name" value="C2H2-LIKE ZINC FINGER PROTEIN"/>
    <property type="match status" value="1"/>
</dbReference>
<organism evidence="4 5">
    <name type="scientific">Colocasia esculenta</name>
    <name type="common">Wild taro</name>
    <name type="synonym">Arum esculentum</name>
    <dbReference type="NCBI Taxonomy" id="4460"/>
    <lineage>
        <taxon>Eukaryota</taxon>
        <taxon>Viridiplantae</taxon>
        <taxon>Streptophyta</taxon>
        <taxon>Embryophyta</taxon>
        <taxon>Tracheophyta</taxon>
        <taxon>Spermatophyta</taxon>
        <taxon>Magnoliopsida</taxon>
        <taxon>Liliopsida</taxon>
        <taxon>Araceae</taxon>
        <taxon>Aroideae</taxon>
        <taxon>Colocasieae</taxon>
        <taxon>Colocasia</taxon>
    </lineage>
</organism>
<dbReference type="Pfam" id="PF13912">
    <property type="entry name" value="zf-C2H2_6"/>
    <property type="match status" value="4"/>
</dbReference>
<dbReference type="GO" id="GO:0008270">
    <property type="term" value="F:zinc ion binding"/>
    <property type="evidence" value="ECO:0007669"/>
    <property type="project" value="UniProtKB-KW"/>
</dbReference>
<dbReference type="EMBL" id="NMUH01003421">
    <property type="protein sequence ID" value="MQM05492.1"/>
    <property type="molecule type" value="Genomic_DNA"/>
</dbReference>
<dbReference type="OrthoDB" id="9451254at2759"/>
<dbReference type="AlphaFoldDB" id="A0A843W6B3"/>
<dbReference type="SUPFAM" id="SSF57667">
    <property type="entry name" value="beta-beta-alpha zinc fingers"/>
    <property type="match status" value="1"/>
</dbReference>
<gene>
    <name evidence="4" type="ORF">Taro_038303</name>
</gene>
<dbReference type="PROSITE" id="PS50157">
    <property type="entry name" value="ZINC_FINGER_C2H2_2"/>
    <property type="match status" value="3"/>
</dbReference>
<feature type="domain" description="C2H2-type" evidence="3">
    <location>
        <begin position="107"/>
        <end position="134"/>
    </location>
</feature>
<keyword evidence="5" id="KW-1185">Reference proteome</keyword>
<dbReference type="SMART" id="SM00355">
    <property type="entry name" value="ZnF_C2H2"/>
    <property type="match status" value="4"/>
</dbReference>
<feature type="region of interest" description="Disordered" evidence="2">
    <location>
        <begin position="139"/>
        <end position="167"/>
    </location>
</feature>
<feature type="domain" description="C2H2-type" evidence="3">
    <location>
        <begin position="15"/>
        <end position="42"/>
    </location>
</feature>
<feature type="domain" description="C2H2-type" evidence="3">
    <location>
        <begin position="357"/>
        <end position="384"/>
    </location>
</feature>
<sequence>MEGGGGGHQEVQQKHACKLCCRSFPCGRSLGGHMRAHMSSSSPSSAEADGEPASLPQPHLQSQSGKWVPGFHGEGGRGARYVLRENPKKTWRLHDSAGGEISPVPEKLCKECGKGFPSWRALFGHMRCHAVRSSRALGAQMEQEQAEEAGEQEEDEEVEEDVDGDGSWGSNARKMLAVGVAMPRRGRMRARSKRVSAAMAVAAAPSLSASEIRQELEDVALCLMMLSRDVGYWGGFRSIAESSDRNSALLEEVEASTARGDFRVCVPDGRKQKNKNKNVPCEADLEESDDGERSRDPAKKPRPRRALADLGNPNSKLERCHLLGREKFVAYKHTLDRDHGRACDGSLAKFPHGKSSFECTTCGKAFSSYQALGGHQTSHKRAKSCLAPKADGRENSVETAVSTAAEEEPVHQAVGFAEEASSGSQKAANHHMCGICFKVFPSGQALGGHKRCHFSGTSGGPSVSGRPTVVVQERLSVEPRVLDLNIPAPAAAAAAASAAAGDPSAGGGQLGFRSWWVGSDHQGEPLVHLVSS</sequence>
<dbReference type="Proteomes" id="UP000652761">
    <property type="component" value="Unassembled WGS sequence"/>
</dbReference>
<dbReference type="PROSITE" id="PS00028">
    <property type="entry name" value="ZINC_FINGER_C2H2_1"/>
    <property type="match status" value="4"/>
</dbReference>
<feature type="compositionally biased region" description="Low complexity" evidence="2">
    <location>
        <begin position="39"/>
        <end position="54"/>
    </location>
</feature>